<dbReference type="GeneID" id="117640900"/>
<dbReference type="SUPFAM" id="SSF54373">
    <property type="entry name" value="FAD-linked reductases, C-terminal domain"/>
    <property type="match status" value="1"/>
</dbReference>
<organism evidence="3">
    <name type="scientific">Thrips palmi</name>
    <name type="common">Melon thrips</name>
    <dbReference type="NCBI Taxonomy" id="161013"/>
    <lineage>
        <taxon>Eukaryota</taxon>
        <taxon>Metazoa</taxon>
        <taxon>Ecdysozoa</taxon>
        <taxon>Arthropoda</taxon>
        <taxon>Hexapoda</taxon>
        <taxon>Insecta</taxon>
        <taxon>Pterygota</taxon>
        <taxon>Neoptera</taxon>
        <taxon>Paraneoptera</taxon>
        <taxon>Thysanoptera</taxon>
        <taxon>Terebrantia</taxon>
        <taxon>Thripoidea</taxon>
        <taxon>Thripidae</taxon>
        <taxon>Thrips</taxon>
    </lineage>
</organism>
<accession>A0A6P8YBX0</accession>
<sequence length="548" mass="61135">MFHGDTIQKRYLKMVHGAIESGWREANRLFSDNRNPPFGQLPKKPQKCSVVIIGAGMAGLGAARELVAAGINDIVILEAQERAGGRVCTAPLENGHIELGAQWIHGEDNPIYHIAHKQNLLSNTTSAEGLGPYLKTDGTELCSSLVAHVSHKISGILEDCEQFVACDENYPSSVGQYLRDRFQEYLETCSDDTPEERQTKWSIFEWHLRFQEIDNSCSDLDSLSAKHWGKYKFTGGEDYINLLSGYSSVVDALIQDLPDHIIHFNSPVKKIVWQKKLSAMNSNQLSDDFASFPSCVLCEDGSIVHSMHVIVTCSIGYLKANLDFMFEPTLPSSLTSAIDSMGFGVVDKVFLVYDTPWWGEEQQAFQIVRGHLNEVNTAEERDWWLKDCTGFDVLSRDPPILLAWVGGEGAVFMERLSEDDIAEHCTSLLQKCVPKLNIPLPKYIKRSCWSSNVYIRGGYSHTTVDRDQTSCGRKDLTIPVYCEMESAQKHPVILLAGEAAHESHYSTAHGAFESGQSQARALIKYQKETKSRLTELYSANNVDASGVK</sequence>
<dbReference type="Gene3D" id="3.90.660.10">
    <property type="match status" value="1"/>
</dbReference>
<dbReference type="InterPro" id="IPR036188">
    <property type="entry name" value="FAD/NAD-bd_sf"/>
</dbReference>
<evidence type="ECO:0000313" key="3">
    <source>
        <dbReference type="RefSeq" id="XP_034233781.1"/>
    </source>
</evidence>
<dbReference type="KEGG" id="tpal:117640900"/>
<dbReference type="InterPro" id="IPR050281">
    <property type="entry name" value="Flavin_monoamine_oxidase"/>
</dbReference>
<dbReference type="RefSeq" id="XP_034233781.1">
    <property type="nucleotide sequence ID" value="XM_034377890.1"/>
</dbReference>
<evidence type="ECO:0000259" key="1">
    <source>
        <dbReference type="Pfam" id="PF01593"/>
    </source>
</evidence>
<dbReference type="InterPro" id="IPR002937">
    <property type="entry name" value="Amino_oxidase"/>
</dbReference>
<proteinExistence type="predicted"/>
<dbReference type="AlphaFoldDB" id="A0A6P8YBX0"/>
<gene>
    <name evidence="3" type="primary">LOC117640900</name>
</gene>
<dbReference type="PANTHER" id="PTHR10742">
    <property type="entry name" value="FLAVIN MONOAMINE OXIDASE"/>
    <property type="match status" value="1"/>
</dbReference>
<dbReference type="Proteomes" id="UP000515158">
    <property type="component" value="Unplaced"/>
</dbReference>
<feature type="domain" description="Amine oxidase" evidence="1">
    <location>
        <begin position="57"/>
        <end position="523"/>
    </location>
</feature>
<dbReference type="GO" id="GO:0046592">
    <property type="term" value="F:polyamine oxidase activity"/>
    <property type="evidence" value="ECO:0007669"/>
    <property type="project" value="TreeGrafter"/>
</dbReference>
<dbReference type="SUPFAM" id="SSF51905">
    <property type="entry name" value="FAD/NAD(P)-binding domain"/>
    <property type="match status" value="1"/>
</dbReference>
<dbReference type="Pfam" id="PF01593">
    <property type="entry name" value="Amino_oxidase"/>
    <property type="match status" value="1"/>
</dbReference>
<reference evidence="3" key="1">
    <citation type="submission" date="2025-08" db="UniProtKB">
        <authorList>
            <consortium name="RefSeq"/>
        </authorList>
    </citation>
    <scope>IDENTIFICATION</scope>
    <source>
        <tissue evidence="3">Total insect</tissue>
    </source>
</reference>
<dbReference type="PANTHER" id="PTHR10742:SF416">
    <property type="entry name" value="SPERMINE OXIDASE"/>
    <property type="match status" value="1"/>
</dbReference>
<dbReference type="InParanoid" id="A0A6P8YBX0"/>
<evidence type="ECO:0000313" key="2">
    <source>
        <dbReference type="Proteomes" id="UP000515158"/>
    </source>
</evidence>
<dbReference type="OrthoDB" id="5046242at2759"/>
<protein>
    <submittedName>
        <fullName evidence="3">Spermine oxidase-like isoform X1</fullName>
    </submittedName>
</protein>
<dbReference type="Gene3D" id="3.50.50.60">
    <property type="entry name" value="FAD/NAD(P)-binding domain"/>
    <property type="match status" value="1"/>
</dbReference>
<name>A0A6P8YBX0_THRPL</name>
<keyword evidence="2" id="KW-1185">Reference proteome</keyword>